<dbReference type="EMBL" id="CM017321">
    <property type="protein sequence ID" value="KAE7997534.1"/>
    <property type="molecule type" value="Genomic_DNA"/>
</dbReference>
<gene>
    <name evidence="2" type="ORF">FH972_002161</name>
</gene>
<name>A0A5N6QGN3_9ROSI</name>
<evidence type="ECO:0000256" key="1">
    <source>
        <dbReference type="SAM" id="MobiDB-lite"/>
    </source>
</evidence>
<dbReference type="Proteomes" id="UP000327013">
    <property type="component" value="Chromosome 1"/>
</dbReference>
<reference evidence="2 3" key="1">
    <citation type="submission" date="2019-06" db="EMBL/GenBank/DDBJ databases">
        <title>A chromosomal-level reference genome of Carpinus fangiana (Coryloideae, Betulaceae).</title>
        <authorList>
            <person name="Yang X."/>
            <person name="Wang Z."/>
            <person name="Zhang L."/>
            <person name="Hao G."/>
            <person name="Liu J."/>
            <person name="Yang Y."/>
        </authorList>
    </citation>
    <scope>NUCLEOTIDE SEQUENCE [LARGE SCALE GENOMIC DNA]</scope>
    <source>
        <strain evidence="2">Cfa_2016G</strain>
        <tissue evidence="2">Leaf</tissue>
    </source>
</reference>
<protein>
    <submittedName>
        <fullName evidence="2">Uncharacterized protein</fullName>
    </submittedName>
</protein>
<feature type="region of interest" description="Disordered" evidence="1">
    <location>
        <begin position="74"/>
        <end position="110"/>
    </location>
</feature>
<evidence type="ECO:0000313" key="2">
    <source>
        <dbReference type="EMBL" id="KAE7997534.1"/>
    </source>
</evidence>
<proteinExistence type="predicted"/>
<dbReference type="AlphaFoldDB" id="A0A5N6QGN3"/>
<organism evidence="2 3">
    <name type="scientific">Carpinus fangiana</name>
    <dbReference type="NCBI Taxonomy" id="176857"/>
    <lineage>
        <taxon>Eukaryota</taxon>
        <taxon>Viridiplantae</taxon>
        <taxon>Streptophyta</taxon>
        <taxon>Embryophyta</taxon>
        <taxon>Tracheophyta</taxon>
        <taxon>Spermatophyta</taxon>
        <taxon>Magnoliopsida</taxon>
        <taxon>eudicotyledons</taxon>
        <taxon>Gunneridae</taxon>
        <taxon>Pentapetalae</taxon>
        <taxon>rosids</taxon>
        <taxon>fabids</taxon>
        <taxon>Fagales</taxon>
        <taxon>Betulaceae</taxon>
        <taxon>Carpinus</taxon>
    </lineage>
</organism>
<keyword evidence="3" id="KW-1185">Reference proteome</keyword>
<dbReference type="OrthoDB" id="1194482at2759"/>
<sequence length="129" mass="14411">MRRNFEGIKERVLEKVASAAVPPDAFDNARQFLETVVRDVTLAAQGLTKDALQRIKSRLVHILPSLSPPITTKMVDEAEKEANEDEERGFERKEEGITHNQQSDSGKAPYMSPASSLFASLIDKPFSRL</sequence>
<accession>A0A5N6QGN3</accession>
<evidence type="ECO:0000313" key="3">
    <source>
        <dbReference type="Proteomes" id="UP000327013"/>
    </source>
</evidence>